<gene>
    <name evidence="1" type="ORF">AAHA92_27498</name>
</gene>
<proteinExistence type="predicted"/>
<dbReference type="PANTHER" id="PTHR17695">
    <property type="entry name" value="SMALL SUBUNIT PROCESSOME COMPONENT 20 HOMOLOG"/>
    <property type="match status" value="1"/>
</dbReference>
<sequence length="201" mass="23050">MKSCLLDRERQRKEVSIKREIGRVKLDSRFVSFNGRLHWLKMDSLEVFYINLNNIFLGSINSPRYYKRCVASLFTSLGGIYFAESPSLLVGDGISVWKMTVRARALARFSNFVSSVYLSKAITYKVFVPLLFSMLFNARDGKDESIRSACVNALGSISGCMTWDPYIALLVRLFRYLSQNPTIRNPSPKFSFLRCHGKESR</sequence>
<evidence type="ECO:0000313" key="1">
    <source>
        <dbReference type="EMBL" id="KAL1538795.1"/>
    </source>
</evidence>
<evidence type="ECO:0000313" key="2">
    <source>
        <dbReference type="Proteomes" id="UP001567538"/>
    </source>
</evidence>
<dbReference type="AlphaFoldDB" id="A0ABD1G3V8"/>
<organism evidence="1 2">
    <name type="scientific">Salvia divinorum</name>
    <name type="common">Maria pastora</name>
    <name type="synonym">Diviner's sage</name>
    <dbReference type="NCBI Taxonomy" id="28513"/>
    <lineage>
        <taxon>Eukaryota</taxon>
        <taxon>Viridiplantae</taxon>
        <taxon>Streptophyta</taxon>
        <taxon>Embryophyta</taxon>
        <taxon>Tracheophyta</taxon>
        <taxon>Spermatophyta</taxon>
        <taxon>Magnoliopsida</taxon>
        <taxon>eudicotyledons</taxon>
        <taxon>Gunneridae</taxon>
        <taxon>Pentapetalae</taxon>
        <taxon>asterids</taxon>
        <taxon>lamiids</taxon>
        <taxon>Lamiales</taxon>
        <taxon>Lamiaceae</taxon>
        <taxon>Nepetoideae</taxon>
        <taxon>Mentheae</taxon>
        <taxon>Salviinae</taxon>
        <taxon>Salvia</taxon>
        <taxon>Salvia subgen. Calosphace</taxon>
    </lineage>
</organism>
<name>A0ABD1G3V8_SALDI</name>
<keyword evidence="2" id="KW-1185">Reference proteome</keyword>
<accession>A0ABD1G3V8</accession>
<dbReference type="EMBL" id="JBEAFC010000010">
    <property type="protein sequence ID" value="KAL1538795.1"/>
    <property type="molecule type" value="Genomic_DNA"/>
</dbReference>
<protein>
    <submittedName>
        <fullName evidence="1">Small subunit processome component 20 isoform X2</fullName>
    </submittedName>
</protein>
<dbReference type="SUPFAM" id="SSF48431">
    <property type="entry name" value="Lipovitellin-phosvitin complex, superhelical domain"/>
    <property type="match status" value="1"/>
</dbReference>
<dbReference type="InterPro" id="IPR052575">
    <property type="entry name" value="SSU_processome_comp_20"/>
</dbReference>
<dbReference type="PANTHER" id="PTHR17695:SF11">
    <property type="entry name" value="SMALL SUBUNIT PROCESSOME COMPONENT 20 HOMOLOG"/>
    <property type="match status" value="1"/>
</dbReference>
<reference evidence="1 2" key="1">
    <citation type="submission" date="2024-06" db="EMBL/GenBank/DDBJ databases">
        <title>A chromosome level genome sequence of Diviner's sage (Salvia divinorum).</title>
        <authorList>
            <person name="Ford S.A."/>
            <person name="Ro D.-K."/>
            <person name="Ness R.W."/>
            <person name="Phillips M.A."/>
        </authorList>
    </citation>
    <scope>NUCLEOTIDE SEQUENCE [LARGE SCALE GENOMIC DNA]</scope>
    <source>
        <strain evidence="1">SAF-2024a</strain>
        <tissue evidence="1">Leaf</tissue>
    </source>
</reference>
<dbReference type="InterPro" id="IPR011030">
    <property type="entry name" value="Lipovitellin_superhlx_dom"/>
</dbReference>
<comment type="caution">
    <text evidence="1">The sequence shown here is derived from an EMBL/GenBank/DDBJ whole genome shotgun (WGS) entry which is preliminary data.</text>
</comment>
<dbReference type="Proteomes" id="UP001567538">
    <property type="component" value="Unassembled WGS sequence"/>
</dbReference>